<gene>
    <name evidence="1" type="ORF">L596_017696</name>
</gene>
<organism evidence="1 2">
    <name type="scientific">Steinernema carpocapsae</name>
    <name type="common">Entomopathogenic nematode</name>
    <dbReference type="NCBI Taxonomy" id="34508"/>
    <lineage>
        <taxon>Eukaryota</taxon>
        <taxon>Metazoa</taxon>
        <taxon>Ecdysozoa</taxon>
        <taxon>Nematoda</taxon>
        <taxon>Chromadorea</taxon>
        <taxon>Rhabditida</taxon>
        <taxon>Tylenchina</taxon>
        <taxon>Panagrolaimomorpha</taxon>
        <taxon>Strongyloidoidea</taxon>
        <taxon>Steinernematidae</taxon>
        <taxon>Steinernema</taxon>
    </lineage>
</organism>
<keyword evidence="2" id="KW-1185">Reference proteome</keyword>
<protein>
    <submittedName>
        <fullName evidence="1">Uncharacterized protein</fullName>
    </submittedName>
</protein>
<dbReference type="AlphaFoldDB" id="A0A4U5N2R3"/>
<name>A0A4U5N2R3_STECR</name>
<reference evidence="1 2" key="2">
    <citation type="journal article" date="2019" name="G3 (Bethesda)">
        <title>Hybrid Assembly of the Genome of the Entomopathogenic Nematode Steinernema carpocapsae Identifies the X-Chromosome.</title>
        <authorList>
            <person name="Serra L."/>
            <person name="Macchietto M."/>
            <person name="Macias-Munoz A."/>
            <person name="McGill C.J."/>
            <person name="Rodriguez I.M."/>
            <person name="Rodriguez B."/>
            <person name="Murad R."/>
            <person name="Mortazavi A."/>
        </authorList>
    </citation>
    <scope>NUCLEOTIDE SEQUENCE [LARGE SCALE GENOMIC DNA]</scope>
    <source>
        <strain evidence="1 2">ALL</strain>
    </source>
</reference>
<proteinExistence type="predicted"/>
<evidence type="ECO:0000313" key="2">
    <source>
        <dbReference type="Proteomes" id="UP000298663"/>
    </source>
</evidence>
<sequence>MNQLPFSFYEDVLSNASATHAQPNMFNPEYTRLSGRLGAAARAFDEKRYYTSVELRDGKISQVHFHDCAFSRLSKEERPKRFKQRKFIVYHQNLAFPISSKVERRLEHYAREPGMLSLGLNNNVLSDKWIQLFTSWKNLQMLIIAVPMSEPILTLIRDLLSQKQLLYLRNHSSNYGIPGIFLFCQLLKQDQFLVFRLRSEMDELLKQQILHIWSRNKDLLTGKMVSWDCEQATMPSGCFGIPEHVGNGVMRFENENFVVEHYNSRGTIDMSDEEFMKGVNCTDWRFK</sequence>
<evidence type="ECO:0000313" key="1">
    <source>
        <dbReference type="EMBL" id="TKR76578.1"/>
    </source>
</evidence>
<accession>A0A4U5N2R3</accession>
<dbReference type="EMBL" id="AZBU02000005">
    <property type="protein sequence ID" value="TKR76578.1"/>
    <property type="molecule type" value="Genomic_DNA"/>
</dbReference>
<dbReference type="Proteomes" id="UP000298663">
    <property type="component" value="Unassembled WGS sequence"/>
</dbReference>
<reference evidence="1 2" key="1">
    <citation type="journal article" date="2015" name="Genome Biol.">
        <title>Comparative genomics of Steinernema reveals deeply conserved gene regulatory networks.</title>
        <authorList>
            <person name="Dillman A.R."/>
            <person name="Macchietto M."/>
            <person name="Porter C.F."/>
            <person name="Rogers A."/>
            <person name="Williams B."/>
            <person name="Antoshechkin I."/>
            <person name="Lee M.M."/>
            <person name="Goodwin Z."/>
            <person name="Lu X."/>
            <person name="Lewis E.E."/>
            <person name="Goodrich-Blair H."/>
            <person name="Stock S.P."/>
            <person name="Adams B.J."/>
            <person name="Sternberg P.W."/>
            <person name="Mortazavi A."/>
        </authorList>
    </citation>
    <scope>NUCLEOTIDE SEQUENCE [LARGE SCALE GENOMIC DNA]</scope>
    <source>
        <strain evidence="1 2">ALL</strain>
    </source>
</reference>
<comment type="caution">
    <text evidence="1">The sequence shown here is derived from an EMBL/GenBank/DDBJ whole genome shotgun (WGS) entry which is preliminary data.</text>
</comment>